<dbReference type="VEuPathDB" id="FungiDB:GGTG_09311"/>
<evidence type="ECO:0000256" key="2">
    <source>
        <dbReference type="ARBA" id="ARBA00022723"/>
    </source>
</evidence>
<dbReference type="EnsemblFungi" id="EJT72445">
    <property type="protein sequence ID" value="EJT72445"/>
    <property type="gene ID" value="GGTG_09311"/>
</dbReference>
<keyword evidence="4" id="KW-0186">Copper</keyword>
<dbReference type="eggNOG" id="KOG1263">
    <property type="taxonomic scope" value="Eukaryota"/>
</dbReference>
<evidence type="ECO:0000256" key="4">
    <source>
        <dbReference type="ARBA" id="ARBA00023008"/>
    </source>
</evidence>
<dbReference type="InterPro" id="IPR011706">
    <property type="entry name" value="Cu-oxidase_C"/>
</dbReference>
<reference evidence="11" key="4">
    <citation type="journal article" date="2015" name="G3 (Bethesda)">
        <title>Genome sequences of three phytopathogenic species of the Magnaporthaceae family of fungi.</title>
        <authorList>
            <person name="Okagaki L.H."/>
            <person name="Nunes C.C."/>
            <person name="Sailsbery J."/>
            <person name="Clay B."/>
            <person name="Brown D."/>
            <person name="John T."/>
            <person name="Oh Y."/>
            <person name="Young N."/>
            <person name="Fitzgerald M."/>
            <person name="Haas B.J."/>
            <person name="Zeng Q."/>
            <person name="Young S."/>
            <person name="Adiconis X."/>
            <person name="Fan L."/>
            <person name="Levin J.Z."/>
            <person name="Mitchell T.K."/>
            <person name="Okubara P.A."/>
            <person name="Farman M.L."/>
            <person name="Kohn L.M."/>
            <person name="Birren B."/>
            <person name="Ma L.-J."/>
            <person name="Dean R.A."/>
        </authorList>
    </citation>
    <scope>NUCLEOTIDE SEQUENCE</scope>
    <source>
        <strain evidence="11">R3-111a-1</strain>
    </source>
</reference>
<evidence type="ECO:0000256" key="5">
    <source>
        <dbReference type="SAM" id="MobiDB-lite"/>
    </source>
</evidence>
<dbReference type="PANTHER" id="PTHR11709:SF511">
    <property type="entry name" value="LACCASE"/>
    <property type="match status" value="1"/>
</dbReference>
<dbReference type="Proteomes" id="UP000006039">
    <property type="component" value="Unassembled WGS sequence"/>
</dbReference>
<reference evidence="11" key="5">
    <citation type="submission" date="2018-04" db="UniProtKB">
        <authorList>
            <consortium name="EnsemblFungi"/>
        </authorList>
    </citation>
    <scope>IDENTIFICATION</scope>
    <source>
        <strain evidence="11">R3-111a-1</strain>
    </source>
</reference>
<dbReference type="GeneID" id="20349769"/>
<dbReference type="PANTHER" id="PTHR11709">
    <property type="entry name" value="MULTI-COPPER OXIDASE"/>
    <property type="match status" value="1"/>
</dbReference>
<evidence type="ECO:0000313" key="10">
    <source>
        <dbReference type="EMBL" id="EJT72445.1"/>
    </source>
</evidence>
<feature type="domain" description="Plastocyanin-like" evidence="7">
    <location>
        <begin position="273"/>
        <end position="430"/>
    </location>
</feature>
<evidence type="ECO:0000256" key="1">
    <source>
        <dbReference type="ARBA" id="ARBA00010609"/>
    </source>
</evidence>
<dbReference type="AlphaFoldDB" id="J3P714"/>
<dbReference type="OrthoDB" id="10255118at2759"/>
<feature type="region of interest" description="Disordered" evidence="5">
    <location>
        <begin position="1"/>
        <end position="35"/>
    </location>
</feature>
<dbReference type="GO" id="GO:0016491">
    <property type="term" value="F:oxidoreductase activity"/>
    <property type="evidence" value="ECO:0007669"/>
    <property type="project" value="UniProtKB-KW"/>
</dbReference>
<dbReference type="InterPro" id="IPR002355">
    <property type="entry name" value="Cu_oxidase_Cu_BS"/>
</dbReference>
<dbReference type="CDD" id="cd04205">
    <property type="entry name" value="CuRO_2_LCC_like"/>
    <property type="match status" value="1"/>
</dbReference>
<dbReference type="SUPFAM" id="SSF49503">
    <property type="entry name" value="Cupredoxins"/>
    <property type="match status" value="3"/>
</dbReference>
<gene>
    <name evidence="11" type="primary">20349769</name>
    <name evidence="10" type="ORF">GGTG_09311</name>
</gene>
<reference evidence="10" key="3">
    <citation type="submission" date="2010-09" db="EMBL/GenBank/DDBJ databases">
        <title>Annotation of Gaeumannomyces graminis var. tritici R3-111a-1.</title>
        <authorList>
            <consortium name="The Broad Institute Genome Sequencing Platform"/>
            <person name="Ma L.-J."/>
            <person name="Dead R."/>
            <person name="Young S.K."/>
            <person name="Zeng Q."/>
            <person name="Gargeya S."/>
            <person name="Fitzgerald M."/>
            <person name="Haas B."/>
            <person name="Abouelleil A."/>
            <person name="Alvarado L."/>
            <person name="Arachchi H.M."/>
            <person name="Berlin A."/>
            <person name="Brown A."/>
            <person name="Chapman S.B."/>
            <person name="Chen Z."/>
            <person name="Dunbar C."/>
            <person name="Freedman E."/>
            <person name="Gearin G."/>
            <person name="Gellesch M."/>
            <person name="Goldberg J."/>
            <person name="Griggs A."/>
            <person name="Gujja S."/>
            <person name="Heiman D."/>
            <person name="Howarth C."/>
            <person name="Larson L."/>
            <person name="Lui A."/>
            <person name="MacDonald P.J.P."/>
            <person name="Mehta T."/>
            <person name="Montmayeur A."/>
            <person name="Murphy C."/>
            <person name="Neiman D."/>
            <person name="Pearson M."/>
            <person name="Priest M."/>
            <person name="Roberts A."/>
            <person name="Saif S."/>
            <person name="Shea T."/>
            <person name="Shenoy N."/>
            <person name="Sisk P."/>
            <person name="Stolte C."/>
            <person name="Sykes S."/>
            <person name="Yandava C."/>
            <person name="Wortman J."/>
            <person name="Nusbaum C."/>
            <person name="Birren B."/>
        </authorList>
    </citation>
    <scope>NUCLEOTIDE SEQUENCE</scope>
    <source>
        <strain evidence="10">R3-111a-1</strain>
    </source>
</reference>
<name>J3P714_GAET3</name>
<evidence type="ECO:0000313" key="12">
    <source>
        <dbReference type="Proteomes" id="UP000006039"/>
    </source>
</evidence>
<evidence type="ECO:0000313" key="11">
    <source>
        <dbReference type="EnsemblFungi" id="EJT72445"/>
    </source>
</evidence>
<dbReference type="CDD" id="cd13857">
    <property type="entry name" value="CuRO_1_Diphenol_Ox"/>
    <property type="match status" value="1"/>
</dbReference>
<keyword evidence="6" id="KW-0812">Transmembrane</keyword>
<keyword evidence="12" id="KW-1185">Reference proteome</keyword>
<dbReference type="InterPro" id="IPR008972">
    <property type="entry name" value="Cupredoxin"/>
</dbReference>
<evidence type="ECO:0000259" key="9">
    <source>
        <dbReference type="Pfam" id="PF07732"/>
    </source>
</evidence>
<dbReference type="GO" id="GO:0005507">
    <property type="term" value="F:copper ion binding"/>
    <property type="evidence" value="ECO:0007669"/>
    <property type="project" value="InterPro"/>
</dbReference>
<evidence type="ECO:0000256" key="6">
    <source>
        <dbReference type="SAM" id="Phobius"/>
    </source>
</evidence>
<sequence length="696" mass="75985">MDPESQNREEREELLAGHGGEHEPTRTRRAAPPAPVKRLSAPVMMAVCAVSILALVGFAMPFWATTQSNPPTSSSGGSSAVGISTRPAGTGTAVAVTTTAAPSTTTAAKVSSPTDMIPKDEFFNLDVSKSGFVVENKPRAREYEFNITRALGAPDGVVKPMILVNGQSPGPTVEANVGDAIRVIMYNSLENETATIHWHGIDQRNTVWMDGVPGVTQCGIPPGKSFVYEFTVPNQRGTFWYHAHVSVQYTDGLYGAIVIHDPDEKVAEHHDDRLVFMGDLHHQYSGDLLTQYLSKSPSYAPGSAGTEPYPDNIIINGQHLSNCTKPSSDEATAFTGEGCSGGSRHVARVEAGKTVRLRLISHSSNTPFLFTVDGHVLEMVEMDGVEIQPVQTTVVFLNPGQRYSVLVKADRAPGNYLMRAVATCAMLDNSPGSNLGTVGSQGTAVFSYGEGVDPKGPLVVLNDSTKASVAQEPWAKRCRDLPFDLTKPVREIDAYNVGDGNKHSFLFKFVEDEQGVQRTVINDTIYSDLPSGATLWQVPQQDMKQQNMNSSEPKWAWKPEQHVFVSRDEAMGAQVAISAGNMMGHPWHLHGQQFQVVGWGKGIYGKRETTWNFKNPVRRDTVTVPGHSHVVIRYVADNPGVWALHCHIQWHAEGGMFVQTAQRLTKLQDMLRDLPGFGDIKYRYCGPTPPRSIDGR</sequence>
<dbReference type="InterPro" id="IPR045087">
    <property type="entry name" value="Cu-oxidase_fam"/>
</dbReference>
<keyword evidence="3" id="KW-0560">Oxidoreductase</keyword>
<feature type="compositionally biased region" description="Basic and acidic residues" evidence="5">
    <location>
        <begin position="1"/>
        <end position="26"/>
    </location>
</feature>
<dbReference type="Pfam" id="PF00394">
    <property type="entry name" value="Cu-oxidase"/>
    <property type="match status" value="1"/>
</dbReference>
<keyword evidence="2" id="KW-0479">Metal-binding</keyword>
<dbReference type="InterPro" id="IPR011707">
    <property type="entry name" value="Cu-oxidase-like_N"/>
</dbReference>
<evidence type="ECO:0000256" key="3">
    <source>
        <dbReference type="ARBA" id="ARBA00023002"/>
    </source>
</evidence>
<accession>J3P714</accession>
<dbReference type="Pfam" id="PF07732">
    <property type="entry name" value="Cu-oxidase_3"/>
    <property type="match status" value="1"/>
</dbReference>
<dbReference type="STRING" id="644352.J3P714"/>
<evidence type="ECO:0000259" key="8">
    <source>
        <dbReference type="Pfam" id="PF07731"/>
    </source>
</evidence>
<dbReference type="InterPro" id="IPR001117">
    <property type="entry name" value="Cu-oxidase_2nd"/>
</dbReference>
<proteinExistence type="inferred from homology"/>
<comment type="similarity">
    <text evidence="1">Belongs to the multicopper oxidase family.</text>
</comment>
<reference evidence="12" key="1">
    <citation type="submission" date="2010-07" db="EMBL/GenBank/DDBJ databases">
        <title>The genome sequence of Gaeumannomyces graminis var. tritici strain R3-111a-1.</title>
        <authorList>
            <consortium name="The Broad Institute Genome Sequencing Platform"/>
            <person name="Ma L.-J."/>
            <person name="Dead R."/>
            <person name="Young S."/>
            <person name="Zeng Q."/>
            <person name="Koehrsen M."/>
            <person name="Alvarado L."/>
            <person name="Berlin A."/>
            <person name="Chapman S.B."/>
            <person name="Chen Z."/>
            <person name="Freedman E."/>
            <person name="Gellesch M."/>
            <person name="Goldberg J."/>
            <person name="Griggs A."/>
            <person name="Gujja S."/>
            <person name="Heilman E.R."/>
            <person name="Heiman D."/>
            <person name="Hepburn T."/>
            <person name="Howarth C."/>
            <person name="Jen D."/>
            <person name="Larson L."/>
            <person name="Mehta T."/>
            <person name="Neiman D."/>
            <person name="Pearson M."/>
            <person name="Roberts A."/>
            <person name="Saif S."/>
            <person name="Shea T."/>
            <person name="Shenoy N."/>
            <person name="Sisk P."/>
            <person name="Stolte C."/>
            <person name="Sykes S."/>
            <person name="Walk T."/>
            <person name="White J."/>
            <person name="Yandava C."/>
            <person name="Haas B."/>
            <person name="Nusbaum C."/>
            <person name="Birren B."/>
        </authorList>
    </citation>
    <scope>NUCLEOTIDE SEQUENCE [LARGE SCALE GENOMIC DNA]</scope>
    <source>
        <strain evidence="12">R3-111a-1</strain>
    </source>
</reference>
<feature type="domain" description="Plastocyanin-like" evidence="8">
    <location>
        <begin position="535"/>
        <end position="661"/>
    </location>
</feature>
<feature type="domain" description="Plastocyanin-like" evidence="9">
    <location>
        <begin position="153"/>
        <end position="263"/>
    </location>
</feature>
<protein>
    <submittedName>
        <fullName evidence="10">Diphenol oxidase</fullName>
    </submittedName>
</protein>
<dbReference type="Pfam" id="PF07731">
    <property type="entry name" value="Cu-oxidase_2"/>
    <property type="match status" value="1"/>
</dbReference>
<dbReference type="EMBL" id="GL385399">
    <property type="protein sequence ID" value="EJT72445.1"/>
    <property type="molecule type" value="Genomic_DNA"/>
</dbReference>
<dbReference type="RefSeq" id="XP_009225419.1">
    <property type="nucleotide sequence ID" value="XM_009227155.1"/>
</dbReference>
<organism evidence="10">
    <name type="scientific">Gaeumannomyces tritici (strain R3-111a-1)</name>
    <name type="common">Wheat and barley take-all root rot fungus</name>
    <name type="synonym">Gaeumannomyces graminis var. tritici</name>
    <dbReference type="NCBI Taxonomy" id="644352"/>
    <lineage>
        <taxon>Eukaryota</taxon>
        <taxon>Fungi</taxon>
        <taxon>Dikarya</taxon>
        <taxon>Ascomycota</taxon>
        <taxon>Pezizomycotina</taxon>
        <taxon>Sordariomycetes</taxon>
        <taxon>Sordariomycetidae</taxon>
        <taxon>Magnaporthales</taxon>
        <taxon>Magnaporthaceae</taxon>
        <taxon>Gaeumannomyces</taxon>
    </lineage>
</organism>
<dbReference type="PROSITE" id="PS00080">
    <property type="entry name" value="MULTICOPPER_OXIDASE2"/>
    <property type="match status" value="1"/>
</dbReference>
<dbReference type="Gene3D" id="2.60.40.420">
    <property type="entry name" value="Cupredoxins - blue copper proteins"/>
    <property type="match status" value="3"/>
</dbReference>
<feature type="transmembrane region" description="Helical" evidence="6">
    <location>
        <begin position="43"/>
        <end position="64"/>
    </location>
</feature>
<evidence type="ECO:0000259" key="7">
    <source>
        <dbReference type="Pfam" id="PF00394"/>
    </source>
</evidence>
<reference evidence="10" key="2">
    <citation type="submission" date="2010-07" db="EMBL/GenBank/DDBJ databases">
        <authorList>
            <consortium name="The Broad Institute Genome Sequencing Platform"/>
            <consortium name="Broad Institute Genome Sequencing Center for Infectious Disease"/>
            <person name="Ma L.-J."/>
            <person name="Dead R."/>
            <person name="Young S."/>
            <person name="Zeng Q."/>
            <person name="Koehrsen M."/>
            <person name="Alvarado L."/>
            <person name="Berlin A."/>
            <person name="Chapman S.B."/>
            <person name="Chen Z."/>
            <person name="Freedman E."/>
            <person name="Gellesch M."/>
            <person name="Goldberg J."/>
            <person name="Griggs A."/>
            <person name="Gujja S."/>
            <person name="Heilman E.R."/>
            <person name="Heiman D."/>
            <person name="Hepburn T."/>
            <person name="Howarth C."/>
            <person name="Jen D."/>
            <person name="Larson L."/>
            <person name="Mehta T."/>
            <person name="Neiman D."/>
            <person name="Pearson M."/>
            <person name="Roberts A."/>
            <person name="Saif S."/>
            <person name="Shea T."/>
            <person name="Shenoy N."/>
            <person name="Sisk P."/>
            <person name="Stolte C."/>
            <person name="Sykes S."/>
            <person name="Walk T."/>
            <person name="White J."/>
            <person name="Yandava C."/>
            <person name="Haas B."/>
            <person name="Nusbaum C."/>
            <person name="Birren B."/>
        </authorList>
    </citation>
    <scope>NUCLEOTIDE SEQUENCE</scope>
    <source>
        <strain evidence="10">R3-111a-1</strain>
    </source>
</reference>
<keyword evidence="6" id="KW-0472">Membrane</keyword>
<dbReference type="HOGENOM" id="CLU_006504_7_1_1"/>
<keyword evidence="6" id="KW-1133">Transmembrane helix</keyword>